<evidence type="ECO:0008006" key="3">
    <source>
        <dbReference type="Google" id="ProtNLM"/>
    </source>
</evidence>
<evidence type="ECO:0000313" key="1">
    <source>
        <dbReference type="EMBL" id="KAG6960885.1"/>
    </source>
</evidence>
<dbReference type="Proteomes" id="UP000688947">
    <property type="component" value="Unassembled WGS sequence"/>
</dbReference>
<comment type="caution">
    <text evidence="1">The sequence shown here is derived from an EMBL/GenBank/DDBJ whole genome shotgun (WGS) entry which is preliminary data.</text>
</comment>
<organism evidence="1 2">
    <name type="scientific">Phytophthora cactorum</name>
    <dbReference type="NCBI Taxonomy" id="29920"/>
    <lineage>
        <taxon>Eukaryota</taxon>
        <taxon>Sar</taxon>
        <taxon>Stramenopiles</taxon>
        <taxon>Oomycota</taxon>
        <taxon>Peronosporomycetes</taxon>
        <taxon>Peronosporales</taxon>
        <taxon>Peronosporaceae</taxon>
        <taxon>Phytophthora</taxon>
    </lineage>
</organism>
<dbReference type="AlphaFoldDB" id="A0A8T1UFY5"/>
<dbReference type="OrthoDB" id="135485at2759"/>
<protein>
    <recommendedName>
        <fullName evidence="3">Ankyrin repeat-containing domain</fullName>
    </recommendedName>
</protein>
<reference evidence="1" key="1">
    <citation type="submission" date="2021-01" db="EMBL/GenBank/DDBJ databases">
        <title>Phytophthora aleatoria, a newly-described species from Pinus radiata is distinct from Phytophthora cactorum isolates based on comparative genomics.</title>
        <authorList>
            <person name="Mcdougal R."/>
            <person name="Panda P."/>
            <person name="Williams N."/>
            <person name="Studholme D.J."/>
        </authorList>
    </citation>
    <scope>NUCLEOTIDE SEQUENCE</scope>
    <source>
        <strain evidence="1">NZFS 3830</strain>
    </source>
</reference>
<accession>A0A8T1UFY5</accession>
<proteinExistence type="predicted"/>
<sequence length="131" mass="14737">MESCHLDADLDYESIPIFTQKESLEAFLPSRVVALVNVVELIDQFAMTPKEAAVEAAREGNVERVRCFLDDLDFDIASVVTTAAEYGQNEVIDMIRSNTLFIDAAKHGCLQTVEWFNSYNRASRESITAHF</sequence>
<gene>
    <name evidence="1" type="ORF">JG687_00007994</name>
</gene>
<dbReference type="EMBL" id="JAENGZ010000369">
    <property type="protein sequence ID" value="KAG6960885.1"/>
    <property type="molecule type" value="Genomic_DNA"/>
</dbReference>
<name>A0A8T1UFY5_9STRA</name>
<evidence type="ECO:0000313" key="2">
    <source>
        <dbReference type="Proteomes" id="UP000688947"/>
    </source>
</evidence>